<dbReference type="EMBL" id="CP050063">
    <property type="protein sequence ID" value="QIP12972.1"/>
    <property type="molecule type" value="Genomic_DNA"/>
</dbReference>
<feature type="domain" description="RagB/SusD" evidence="6">
    <location>
        <begin position="283"/>
        <end position="437"/>
    </location>
</feature>
<keyword evidence="5" id="KW-0998">Cell outer membrane</keyword>
<evidence type="ECO:0000313" key="8">
    <source>
        <dbReference type="EMBL" id="QIP12972.1"/>
    </source>
</evidence>
<evidence type="ECO:0000256" key="3">
    <source>
        <dbReference type="ARBA" id="ARBA00022729"/>
    </source>
</evidence>
<dbReference type="AlphaFoldDB" id="A0A6G9AKH4"/>
<evidence type="ECO:0000313" key="9">
    <source>
        <dbReference type="Proteomes" id="UP000501802"/>
    </source>
</evidence>
<keyword evidence="9" id="KW-1185">Reference proteome</keyword>
<dbReference type="KEGG" id="spib:G8759_10215"/>
<feature type="domain" description="SusD-like N-terminal" evidence="7">
    <location>
        <begin position="22"/>
        <end position="155"/>
    </location>
</feature>
<reference evidence="8 9" key="1">
    <citation type="submission" date="2020-03" db="EMBL/GenBank/DDBJ databases">
        <authorList>
            <person name="Kim M.K."/>
        </authorList>
    </citation>
    <scope>NUCLEOTIDE SEQUENCE [LARGE SCALE GENOMIC DNA]</scope>
    <source>
        <strain evidence="8 9">BT328</strain>
    </source>
</reference>
<organism evidence="8 9">
    <name type="scientific">Spirosoma aureum</name>
    <dbReference type="NCBI Taxonomy" id="2692134"/>
    <lineage>
        <taxon>Bacteria</taxon>
        <taxon>Pseudomonadati</taxon>
        <taxon>Bacteroidota</taxon>
        <taxon>Cytophagia</taxon>
        <taxon>Cytophagales</taxon>
        <taxon>Cytophagaceae</taxon>
        <taxon>Spirosoma</taxon>
    </lineage>
</organism>
<evidence type="ECO:0000256" key="1">
    <source>
        <dbReference type="ARBA" id="ARBA00004442"/>
    </source>
</evidence>
<comment type="subcellular location">
    <subcellularLocation>
        <location evidence="1">Cell outer membrane</location>
    </subcellularLocation>
</comment>
<dbReference type="InterPro" id="IPR033985">
    <property type="entry name" value="SusD-like_N"/>
</dbReference>
<dbReference type="InterPro" id="IPR012944">
    <property type="entry name" value="SusD_RagB_dom"/>
</dbReference>
<comment type="similarity">
    <text evidence="2">Belongs to the SusD family.</text>
</comment>
<evidence type="ECO:0000256" key="4">
    <source>
        <dbReference type="ARBA" id="ARBA00023136"/>
    </source>
</evidence>
<protein>
    <submittedName>
        <fullName evidence="8">RagB/SusD family nutrient uptake outer membrane protein</fullName>
    </submittedName>
</protein>
<dbReference type="Pfam" id="PF07980">
    <property type="entry name" value="SusD_RagB"/>
    <property type="match status" value="1"/>
</dbReference>
<dbReference type="RefSeq" id="WP_167207597.1">
    <property type="nucleotide sequence ID" value="NZ_CP050063.1"/>
</dbReference>
<dbReference type="InterPro" id="IPR011990">
    <property type="entry name" value="TPR-like_helical_dom_sf"/>
</dbReference>
<accession>A0A6G9AKH4</accession>
<name>A0A6G9AKH4_9BACT</name>
<evidence type="ECO:0000256" key="5">
    <source>
        <dbReference type="ARBA" id="ARBA00023237"/>
    </source>
</evidence>
<dbReference type="Proteomes" id="UP000501802">
    <property type="component" value="Chromosome"/>
</dbReference>
<evidence type="ECO:0000259" key="6">
    <source>
        <dbReference type="Pfam" id="PF07980"/>
    </source>
</evidence>
<dbReference type="Gene3D" id="1.25.40.390">
    <property type="match status" value="1"/>
</dbReference>
<evidence type="ECO:0000259" key="7">
    <source>
        <dbReference type="Pfam" id="PF14322"/>
    </source>
</evidence>
<dbReference type="SUPFAM" id="SSF48452">
    <property type="entry name" value="TPR-like"/>
    <property type="match status" value="1"/>
</dbReference>
<evidence type="ECO:0000256" key="2">
    <source>
        <dbReference type="ARBA" id="ARBA00006275"/>
    </source>
</evidence>
<keyword evidence="4" id="KW-0472">Membrane</keyword>
<dbReference type="CDD" id="cd08977">
    <property type="entry name" value="SusD"/>
    <property type="match status" value="1"/>
</dbReference>
<proteinExistence type="inferred from homology"/>
<keyword evidence="3" id="KW-0732">Signal</keyword>
<dbReference type="GO" id="GO:0009279">
    <property type="term" value="C:cell outer membrane"/>
    <property type="evidence" value="ECO:0007669"/>
    <property type="project" value="UniProtKB-SubCell"/>
</dbReference>
<gene>
    <name evidence="8" type="ORF">G8759_10215</name>
</gene>
<dbReference type="Pfam" id="PF14322">
    <property type="entry name" value="SusD-like_3"/>
    <property type="match status" value="1"/>
</dbReference>
<sequence length="438" mass="48540">MQQLTDLASDDGWTWRNEIDGDVYIIQANSTYTQNVWEPHYLGICRANTIIDNIDVAVDLTDPILKKAVEGQAKFIRAFYYFNLVRLFGDVPLIVRQIKTRDDSEQPRTAAKEIYAQIKKDLSDAEKLLPASYSGSFGMEKGRPTAQSASALKALVHLELEEWDQVKIATEGIINKAALPVNYASSFNGTAENSPASFFEVQYGGVSSATTSGLSQSWSPTSAGGGAAMLPSDDTMNGTGGGLSSGNGIVQAFEPNDLRKSVCLASYDLINFLDAKRPKGSLLYINKYLNNVDPRGQSTWNYPLIRLSEIILTRAEALNEIGFQADKEAFELLNLVRTKAGLKPLLSSDIAGQEEFRNAIRKERRTELAFEAKRYFDLNRWGILANTIQEQMNLSKRTFPTARSVSHAITGKTYFLYPLPATEFINNARLGQQNPGYN</sequence>